<comment type="caution">
    <text evidence="2">The sequence shown here is derived from an EMBL/GenBank/DDBJ whole genome shotgun (WGS) entry which is preliminary data.</text>
</comment>
<name>A0A151GSX9_DRECN</name>
<protein>
    <submittedName>
        <fullName evidence="2">Uncharacterized protein</fullName>
    </submittedName>
</protein>
<dbReference type="RefSeq" id="XP_040659525.1">
    <property type="nucleotide sequence ID" value="XM_040798642.1"/>
</dbReference>
<feature type="compositionally biased region" description="Low complexity" evidence="1">
    <location>
        <begin position="269"/>
        <end position="280"/>
    </location>
</feature>
<proteinExistence type="predicted"/>
<evidence type="ECO:0000313" key="2">
    <source>
        <dbReference type="EMBL" id="KYK60173.1"/>
    </source>
</evidence>
<dbReference type="InParanoid" id="A0A151GSX9"/>
<sequence length="410" mass="43416">MIPQMSACAYAVILYVGRACSNRSMKKAGAAVDGGEEKEDRRLPLLLIGRSLLRGLLDKNRESKAARCVLREPRMPSRDRVMGHRRSLRVFPSPSSTNSTYPYRIDQSSSWSEVRVLSYLYCNQPRVPPSSLPTSVEIVVFLLRSSPVQSSPVQSSQIKMHPTAWLSFALVGLAVATPHGQHEHVEDSAVDKTPLPSPLNSPTPSITGTCRGHGNHWHCPDGVPEPTTPPAQKTTTQGEMTGHGHAEPTGTSCTPHHGHWDCPSGVPEPTTQPAQDTTAQGEDTDHDHAEPTGTSCTPHHGHWDCPSGVPEPTTPPAQDATAQGEKTGHGHAEPTGTSCTPHGDHWHCPSGVSRPATPPATFGSQTASRNSSSTFASPSVTASPAAAAAGGRPAAPFFAAAAFFVGAIIL</sequence>
<gene>
    <name evidence="2" type="ORF">DCS_01308</name>
</gene>
<dbReference type="GeneID" id="63713951"/>
<feature type="region of interest" description="Disordered" evidence="1">
    <location>
        <begin position="182"/>
        <end position="378"/>
    </location>
</feature>
<accession>A0A151GSX9</accession>
<evidence type="ECO:0000313" key="3">
    <source>
        <dbReference type="Proteomes" id="UP000076580"/>
    </source>
</evidence>
<dbReference type="STRING" id="98403.A0A151GSX9"/>
<reference evidence="2 3" key="1">
    <citation type="journal article" date="2016" name="Sci. Rep.">
        <title>Insights into Adaptations to a Near-Obligate Nematode Endoparasitic Lifestyle from the Finished Genome of Drechmeria coniospora.</title>
        <authorList>
            <person name="Zhang L."/>
            <person name="Zhou Z."/>
            <person name="Guo Q."/>
            <person name="Fokkens L."/>
            <person name="Miskei M."/>
            <person name="Pocsi I."/>
            <person name="Zhang W."/>
            <person name="Chen M."/>
            <person name="Wang L."/>
            <person name="Sun Y."/>
            <person name="Donzelli B.G."/>
            <person name="Gibson D.M."/>
            <person name="Nelson D.R."/>
            <person name="Luo J.G."/>
            <person name="Rep M."/>
            <person name="Liu H."/>
            <person name="Yang S."/>
            <person name="Wang J."/>
            <person name="Krasnoff S.B."/>
            <person name="Xu Y."/>
            <person name="Molnar I."/>
            <person name="Lin M."/>
        </authorList>
    </citation>
    <scope>NUCLEOTIDE SEQUENCE [LARGE SCALE GENOMIC DNA]</scope>
    <source>
        <strain evidence="2 3">ARSEF 6962</strain>
    </source>
</reference>
<dbReference type="EMBL" id="LAYC01000001">
    <property type="protein sequence ID" value="KYK60173.1"/>
    <property type="molecule type" value="Genomic_DNA"/>
</dbReference>
<organism evidence="2 3">
    <name type="scientific">Drechmeria coniospora</name>
    <name type="common">Nematophagous fungus</name>
    <name type="synonym">Meria coniospora</name>
    <dbReference type="NCBI Taxonomy" id="98403"/>
    <lineage>
        <taxon>Eukaryota</taxon>
        <taxon>Fungi</taxon>
        <taxon>Dikarya</taxon>
        <taxon>Ascomycota</taxon>
        <taxon>Pezizomycotina</taxon>
        <taxon>Sordariomycetes</taxon>
        <taxon>Hypocreomycetidae</taxon>
        <taxon>Hypocreales</taxon>
        <taxon>Ophiocordycipitaceae</taxon>
        <taxon>Drechmeria</taxon>
    </lineage>
</organism>
<dbReference type="AlphaFoldDB" id="A0A151GSX9"/>
<evidence type="ECO:0000256" key="1">
    <source>
        <dbReference type="SAM" id="MobiDB-lite"/>
    </source>
</evidence>
<keyword evidence="3" id="KW-1185">Reference proteome</keyword>
<dbReference type="Proteomes" id="UP000076580">
    <property type="component" value="Chromosome 01"/>
</dbReference>